<sequence length="383" mass="44571">MKLREILSYVPREKLIEFGMEYKVDKQVKKLHGEVMFYLLLFSSLNVRENSLRTLEQFYSSAAFTGLFDKKIEKAKYNSISDRLRTINVNYFKSIFECVFEKYASKYLTKKDNIIAFDSTTVTLSSKLLKEGIKVGSSDNVKGIKYSVAFSGVPIMSKVFRERIYASEEVALKELILDCPLSKDNILLFDMGIQSRASFDEFSDKGLNFITRAREEVRYVEQSHNSASVGQENEKLVIESDLIVKLFNKKNKETQHDLRLIKCKLKEDEKSLYFLTNNKRYSALEIAELYKKRWEIEVFFKFLKQHLNFSHLLSRHDNCMQVEMYMALISAIFILVYKKENNLSGYKIPKLKMALELESLLIKEIVILCGGDPHKVDDVWAPS</sequence>
<evidence type="ECO:0000256" key="1">
    <source>
        <dbReference type="ARBA" id="ARBA00010075"/>
    </source>
</evidence>
<dbReference type="InterPro" id="IPR002559">
    <property type="entry name" value="Transposase_11"/>
</dbReference>
<feature type="domain" description="Transposase IS4-like" evidence="5">
    <location>
        <begin position="111"/>
        <end position="331"/>
    </location>
</feature>
<dbReference type="NCBIfam" id="NF033592">
    <property type="entry name" value="transpos_IS4_1"/>
    <property type="match status" value="1"/>
</dbReference>
<protein>
    <submittedName>
        <fullName evidence="6">Transposase</fullName>
    </submittedName>
</protein>
<organism evidence="6 7">
    <name type="scientific">Canicola haemoglobinophilus</name>
    <dbReference type="NCBI Taxonomy" id="733"/>
    <lineage>
        <taxon>Bacteria</taxon>
        <taxon>Pseudomonadati</taxon>
        <taxon>Pseudomonadota</taxon>
        <taxon>Gammaproteobacteria</taxon>
        <taxon>Pasteurellales</taxon>
        <taxon>Pasteurellaceae</taxon>
        <taxon>Canicola</taxon>
    </lineage>
</organism>
<gene>
    <name evidence="6" type="ORF">NCTC1659_00606</name>
</gene>
<dbReference type="PANTHER" id="PTHR33258">
    <property type="entry name" value="TRANSPOSASE INSL FOR INSERTION SEQUENCE ELEMENT IS186A-RELATED"/>
    <property type="match status" value="1"/>
</dbReference>
<reference evidence="6 7" key="1">
    <citation type="submission" date="2018-06" db="EMBL/GenBank/DDBJ databases">
        <authorList>
            <consortium name="Pathogen Informatics"/>
            <person name="Doyle S."/>
        </authorList>
    </citation>
    <scope>NUCLEOTIDE SEQUENCE [LARGE SCALE GENOMIC DNA]</scope>
    <source>
        <strain evidence="6 7">NCTC1659</strain>
    </source>
</reference>
<dbReference type="RefSeq" id="WP_115252383.1">
    <property type="nucleotide sequence ID" value="NZ_UGHF01000001.1"/>
</dbReference>
<dbReference type="Proteomes" id="UP000254329">
    <property type="component" value="Unassembled WGS sequence"/>
</dbReference>
<dbReference type="SUPFAM" id="SSF53098">
    <property type="entry name" value="Ribonuclease H-like"/>
    <property type="match status" value="1"/>
</dbReference>
<keyword evidence="2" id="KW-0815">Transposition</keyword>
<keyword evidence="3" id="KW-0238">DNA-binding</keyword>
<proteinExistence type="inferred from homology"/>
<dbReference type="GO" id="GO:0004803">
    <property type="term" value="F:transposase activity"/>
    <property type="evidence" value="ECO:0007669"/>
    <property type="project" value="InterPro"/>
</dbReference>
<dbReference type="PANTHER" id="PTHR33258:SF1">
    <property type="entry name" value="TRANSPOSASE INSL FOR INSERTION SEQUENCE ELEMENT IS186A-RELATED"/>
    <property type="match status" value="1"/>
</dbReference>
<evidence type="ECO:0000313" key="7">
    <source>
        <dbReference type="Proteomes" id="UP000254329"/>
    </source>
</evidence>
<dbReference type="Pfam" id="PF01609">
    <property type="entry name" value="DDE_Tnp_1"/>
    <property type="match status" value="1"/>
</dbReference>
<dbReference type="GO" id="GO:0006313">
    <property type="term" value="P:DNA transposition"/>
    <property type="evidence" value="ECO:0007669"/>
    <property type="project" value="InterPro"/>
</dbReference>
<evidence type="ECO:0000313" key="6">
    <source>
        <dbReference type="EMBL" id="STO59357.1"/>
    </source>
</evidence>
<evidence type="ECO:0000259" key="5">
    <source>
        <dbReference type="Pfam" id="PF01609"/>
    </source>
</evidence>
<dbReference type="AlphaFoldDB" id="A0A377HT05"/>
<dbReference type="GO" id="GO:0003677">
    <property type="term" value="F:DNA binding"/>
    <property type="evidence" value="ECO:0007669"/>
    <property type="project" value="UniProtKB-KW"/>
</dbReference>
<name>A0A377HT05_9PAST</name>
<evidence type="ECO:0000256" key="4">
    <source>
        <dbReference type="ARBA" id="ARBA00023172"/>
    </source>
</evidence>
<evidence type="ECO:0000256" key="3">
    <source>
        <dbReference type="ARBA" id="ARBA00023125"/>
    </source>
</evidence>
<comment type="similarity">
    <text evidence="1">Belongs to the transposase 11 family.</text>
</comment>
<evidence type="ECO:0000256" key="2">
    <source>
        <dbReference type="ARBA" id="ARBA00022578"/>
    </source>
</evidence>
<dbReference type="InterPro" id="IPR012337">
    <property type="entry name" value="RNaseH-like_sf"/>
</dbReference>
<dbReference type="InterPro" id="IPR047952">
    <property type="entry name" value="Transpos_IS4"/>
</dbReference>
<keyword evidence="7" id="KW-1185">Reference proteome</keyword>
<dbReference type="Gene3D" id="3.90.350.10">
    <property type="entry name" value="Transposase Inhibitor Protein From Tn5, Chain A, domain 1"/>
    <property type="match status" value="1"/>
</dbReference>
<accession>A0A377HT05</accession>
<keyword evidence="4" id="KW-0233">DNA recombination</keyword>
<dbReference type="EMBL" id="UGHF01000001">
    <property type="protein sequence ID" value="STO59357.1"/>
    <property type="molecule type" value="Genomic_DNA"/>
</dbReference>